<accession>A0ABD1CTM2</accession>
<protein>
    <submittedName>
        <fullName evidence="1">Uncharacterized protein</fullName>
    </submittedName>
</protein>
<comment type="caution">
    <text evidence="1">The sequence shown here is derived from an EMBL/GenBank/DDBJ whole genome shotgun (WGS) entry which is preliminary data.</text>
</comment>
<feature type="non-terminal residue" evidence="1">
    <location>
        <position position="83"/>
    </location>
</feature>
<proteinExistence type="predicted"/>
<name>A0ABD1CTM2_CULPP</name>
<organism evidence="1 2">
    <name type="scientific">Culex pipiens pipiens</name>
    <name type="common">Northern house mosquito</name>
    <dbReference type="NCBI Taxonomy" id="38569"/>
    <lineage>
        <taxon>Eukaryota</taxon>
        <taxon>Metazoa</taxon>
        <taxon>Ecdysozoa</taxon>
        <taxon>Arthropoda</taxon>
        <taxon>Hexapoda</taxon>
        <taxon>Insecta</taxon>
        <taxon>Pterygota</taxon>
        <taxon>Neoptera</taxon>
        <taxon>Endopterygota</taxon>
        <taxon>Diptera</taxon>
        <taxon>Nematocera</taxon>
        <taxon>Culicoidea</taxon>
        <taxon>Culicidae</taxon>
        <taxon>Culicinae</taxon>
        <taxon>Culicini</taxon>
        <taxon>Culex</taxon>
        <taxon>Culex</taxon>
    </lineage>
</organism>
<reference evidence="1 2" key="1">
    <citation type="submission" date="2024-05" db="EMBL/GenBank/DDBJ databases">
        <title>Culex pipiens pipiens assembly and annotation.</title>
        <authorList>
            <person name="Alout H."/>
            <person name="Durand T."/>
        </authorList>
    </citation>
    <scope>NUCLEOTIDE SEQUENCE [LARGE SCALE GENOMIC DNA]</scope>
    <source>
        <strain evidence="1">HA-2024</strain>
        <tissue evidence="1">Whole body</tissue>
    </source>
</reference>
<evidence type="ECO:0000313" key="2">
    <source>
        <dbReference type="Proteomes" id="UP001562425"/>
    </source>
</evidence>
<gene>
    <name evidence="1" type="ORF">pipiens_014699</name>
</gene>
<dbReference type="Proteomes" id="UP001562425">
    <property type="component" value="Unassembled WGS sequence"/>
</dbReference>
<dbReference type="AlphaFoldDB" id="A0ABD1CTM2"/>
<keyword evidence="2" id="KW-1185">Reference proteome</keyword>
<evidence type="ECO:0000313" key="1">
    <source>
        <dbReference type="EMBL" id="KAL1379718.1"/>
    </source>
</evidence>
<dbReference type="EMBL" id="JBEHCU010009533">
    <property type="protein sequence ID" value="KAL1379718.1"/>
    <property type="molecule type" value="Genomic_DNA"/>
</dbReference>
<sequence>MDKLVLLTVLSQLLSLVREFPLVATAAFVGVLFFYVKTFGVGPPGKSLTQKSLKSARQYINELPGPACLPLLGNSLMMATDRE</sequence>